<dbReference type="EC" id="4.2.1.136" evidence="19"/>
<proteinExistence type="inferred from homology"/>
<evidence type="ECO:0000313" key="23">
    <source>
        <dbReference type="Proteomes" id="UP000249538"/>
    </source>
</evidence>
<comment type="subunit">
    <text evidence="17">Homotetramer.</text>
</comment>
<evidence type="ECO:0000256" key="1">
    <source>
        <dbReference type="ARBA" id="ARBA00000013"/>
    </source>
</evidence>
<dbReference type="HAMAP" id="MF_01965">
    <property type="entry name" value="NADHX_dehydratase"/>
    <property type="match status" value="1"/>
</dbReference>
<dbReference type="PROSITE" id="PS51385">
    <property type="entry name" value="YJEF_N"/>
    <property type="match status" value="1"/>
</dbReference>
<dbReference type="InterPro" id="IPR000631">
    <property type="entry name" value="CARKD"/>
</dbReference>
<sequence>MREVLHSAQMRAIEAAAIASGAVTGLTLMERAGAGVVAAMEAEGLLASAAVVLCGPGNNGGDGYVIARLLQRRGLPVTVLASAPPATADAQAMRALWPGPVRDLATLERADLAARPLVVDALFGGGLARDVDPAIWRPLAMAQDSGCALVAVDILSGLCADSGRVRSAGGYLDRPARLTVSFERPRLGHMLEPGASLSGALRVVSIGLEAAVQEFLREAAGQVAGLAGPGDPGKRAGHKYSHGHALILGGGAGHGGAARLAARAALRIGAGLVTLACPEPALAENAARLDAVMLRPLADAAVLEALLADARISALCLGPGLGLGPREAGLVRAALASRRPLVMDADALTLLARDPGLFALLHDRCVLTPHAGEFARLFPDLAERLAAPAPPGPAFSKLDACRAAAARAGCTVLMKGPDTVIAAPDGRALLNPALREREAPWLATAGAGDVLAGMIAGLLARGWTPLDAAGSAAFLHVEAARGFGPGLIAEDLPEELPRVFCGLGL</sequence>
<evidence type="ECO:0000313" key="22">
    <source>
        <dbReference type="EMBL" id="PZX57259.1"/>
    </source>
</evidence>
<feature type="binding site" evidence="18">
    <location>
        <position position="156"/>
    </location>
    <ligand>
        <name>K(+)</name>
        <dbReference type="ChEBI" id="CHEBI:29103"/>
    </ligand>
</feature>
<dbReference type="InterPro" id="IPR017953">
    <property type="entry name" value="Carbohydrate_kinase_pred_CS"/>
</dbReference>
<dbReference type="EC" id="5.1.99.6" evidence="19"/>
<comment type="cofactor">
    <cofactor evidence="17">
        <name>Mg(2+)</name>
        <dbReference type="ChEBI" id="CHEBI:18420"/>
    </cofactor>
</comment>
<reference evidence="22 23" key="1">
    <citation type="submission" date="2018-06" db="EMBL/GenBank/DDBJ databases">
        <title>Genomic Encyclopedia of Archaeal and Bacterial Type Strains, Phase II (KMG-II): from individual species to whole genera.</title>
        <authorList>
            <person name="Goeker M."/>
        </authorList>
    </citation>
    <scope>NUCLEOTIDE SEQUENCE [LARGE SCALE GENOMIC DNA]</scope>
    <source>
        <strain evidence="22 23">DSM 18774</strain>
    </source>
</reference>
<dbReference type="PANTHER" id="PTHR12592:SF0">
    <property type="entry name" value="ATP-DEPENDENT (S)-NAD(P)H-HYDRATE DEHYDRATASE"/>
    <property type="match status" value="1"/>
</dbReference>
<accession>A0A2W7RRU0</accession>
<evidence type="ECO:0000256" key="8">
    <source>
        <dbReference type="ARBA" id="ARBA00022857"/>
    </source>
</evidence>
<evidence type="ECO:0000256" key="16">
    <source>
        <dbReference type="ARBA" id="ARBA00049209"/>
    </source>
</evidence>
<dbReference type="NCBIfam" id="TIGR00196">
    <property type="entry name" value="yjeF_cterm"/>
    <property type="match status" value="1"/>
</dbReference>
<feature type="binding site" evidence="18">
    <location>
        <position position="120"/>
    </location>
    <ligand>
        <name>K(+)</name>
        <dbReference type="ChEBI" id="CHEBI:29103"/>
    </ligand>
</feature>
<keyword evidence="22" id="KW-0418">Kinase</keyword>
<keyword evidence="7 17" id="KW-0067">ATP-binding</keyword>
<evidence type="ECO:0000256" key="9">
    <source>
        <dbReference type="ARBA" id="ARBA00022958"/>
    </source>
</evidence>
<keyword evidence="22" id="KW-0808">Transferase</keyword>
<dbReference type="GO" id="GO:0052856">
    <property type="term" value="F:NAD(P)HX epimerase activity"/>
    <property type="evidence" value="ECO:0007669"/>
    <property type="project" value="UniProtKB-UniRule"/>
</dbReference>
<evidence type="ECO:0000259" key="21">
    <source>
        <dbReference type="PROSITE" id="PS51385"/>
    </source>
</evidence>
<comment type="catalytic activity">
    <reaction evidence="2 18 19">
        <text>(6R)-NADPHX = (6S)-NADPHX</text>
        <dbReference type="Rhea" id="RHEA:32227"/>
        <dbReference type="ChEBI" id="CHEBI:64076"/>
        <dbReference type="ChEBI" id="CHEBI:64077"/>
        <dbReference type="EC" id="5.1.99.6"/>
    </reaction>
</comment>
<dbReference type="HAMAP" id="MF_01966">
    <property type="entry name" value="NADHX_epimerase"/>
    <property type="match status" value="1"/>
</dbReference>
<feature type="binding site" evidence="17">
    <location>
        <position position="448"/>
    </location>
    <ligand>
        <name>AMP</name>
        <dbReference type="ChEBI" id="CHEBI:456215"/>
    </ligand>
</feature>
<protein>
    <recommendedName>
        <fullName evidence="19">Bifunctional NAD(P)H-hydrate repair enzyme</fullName>
    </recommendedName>
    <alternativeName>
        <fullName evidence="19">Nicotinamide nucleotide repair protein</fullName>
    </alternativeName>
    <domain>
        <recommendedName>
            <fullName evidence="19">ADP-dependent (S)-NAD(P)H-hydrate dehydratase</fullName>
            <ecNumber evidence="19">4.2.1.136</ecNumber>
        </recommendedName>
        <alternativeName>
            <fullName evidence="19">ADP-dependent NAD(P)HX dehydratase</fullName>
        </alternativeName>
    </domain>
    <domain>
        <recommendedName>
            <fullName evidence="19">NAD(P)H-hydrate epimerase</fullName>
            <ecNumber evidence="19">5.1.99.6</ecNumber>
        </recommendedName>
    </domain>
</protein>
<feature type="binding site" evidence="18">
    <location>
        <begin position="58"/>
        <end position="62"/>
    </location>
    <ligand>
        <name>(6S)-NADPHX</name>
        <dbReference type="ChEBI" id="CHEBI:64076"/>
    </ligand>
</feature>
<dbReference type="RefSeq" id="WP_111467262.1">
    <property type="nucleotide sequence ID" value="NZ_QKZS01000002.1"/>
</dbReference>
<keyword evidence="8 17" id="KW-0521">NADP</keyword>
<feature type="binding site" evidence="17">
    <location>
        <begin position="415"/>
        <end position="419"/>
    </location>
    <ligand>
        <name>AMP</name>
        <dbReference type="ChEBI" id="CHEBI:456215"/>
    </ligand>
</feature>
<dbReference type="SUPFAM" id="SSF64153">
    <property type="entry name" value="YjeF N-terminal domain-like"/>
    <property type="match status" value="1"/>
</dbReference>
<evidence type="ECO:0000256" key="15">
    <source>
        <dbReference type="ARBA" id="ARBA00048238"/>
    </source>
</evidence>
<keyword evidence="12 17" id="KW-0456">Lyase</keyword>
<dbReference type="PROSITE" id="PS51383">
    <property type="entry name" value="YJEF_C_3"/>
    <property type="match status" value="1"/>
</dbReference>
<dbReference type="NCBIfam" id="TIGR00197">
    <property type="entry name" value="yjeF_nterm"/>
    <property type="match status" value="1"/>
</dbReference>
<dbReference type="AlphaFoldDB" id="A0A2W7RRU0"/>
<keyword evidence="5 18" id="KW-0479">Metal-binding</keyword>
<feature type="binding site" evidence="18">
    <location>
        <position position="59"/>
    </location>
    <ligand>
        <name>K(+)</name>
        <dbReference type="ChEBI" id="CHEBI:29103"/>
    </ligand>
</feature>
<dbReference type="Gene3D" id="3.40.1190.20">
    <property type="match status" value="1"/>
</dbReference>
<dbReference type="InterPro" id="IPR036652">
    <property type="entry name" value="YjeF_N_dom_sf"/>
</dbReference>
<comment type="similarity">
    <text evidence="17">Belongs to the NnrD/CARKD family.</text>
</comment>
<dbReference type="GO" id="GO:0005524">
    <property type="term" value="F:ATP binding"/>
    <property type="evidence" value="ECO:0007669"/>
    <property type="project" value="UniProtKB-UniRule"/>
</dbReference>
<evidence type="ECO:0000256" key="3">
    <source>
        <dbReference type="ARBA" id="ARBA00006001"/>
    </source>
</evidence>
<feature type="binding site" evidence="17">
    <location>
        <position position="320"/>
    </location>
    <ligand>
        <name>(6S)-NADPHX</name>
        <dbReference type="ChEBI" id="CHEBI:64076"/>
    </ligand>
</feature>
<feature type="binding site" evidence="18">
    <location>
        <begin position="124"/>
        <end position="130"/>
    </location>
    <ligand>
        <name>(6S)-NADPHX</name>
        <dbReference type="ChEBI" id="CHEBI:64076"/>
    </ligand>
</feature>
<evidence type="ECO:0000256" key="2">
    <source>
        <dbReference type="ARBA" id="ARBA00000909"/>
    </source>
</evidence>
<keyword evidence="10 17" id="KW-0520">NAD</keyword>
<comment type="similarity">
    <text evidence="18">Belongs to the NnrE/AIBP family.</text>
</comment>
<feature type="binding site" evidence="17">
    <location>
        <position position="257"/>
    </location>
    <ligand>
        <name>(6S)-NADPHX</name>
        <dbReference type="ChEBI" id="CHEBI:64076"/>
    </ligand>
</feature>
<feature type="domain" description="YjeF C-terminal" evidence="20">
    <location>
        <begin position="222"/>
        <end position="503"/>
    </location>
</feature>
<evidence type="ECO:0000256" key="13">
    <source>
        <dbReference type="ARBA" id="ARBA00023268"/>
    </source>
</evidence>
<keyword evidence="11 18" id="KW-0413">Isomerase</keyword>
<evidence type="ECO:0000256" key="7">
    <source>
        <dbReference type="ARBA" id="ARBA00022840"/>
    </source>
</evidence>
<organism evidence="22 23">
    <name type="scientific">Cereibacter changlensis</name>
    <dbReference type="NCBI Taxonomy" id="402884"/>
    <lineage>
        <taxon>Bacteria</taxon>
        <taxon>Pseudomonadati</taxon>
        <taxon>Pseudomonadota</taxon>
        <taxon>Alphaproteobacteria</taxon>
        <taxon>Rhodobacterales</taxon>
        <taxon>Paracoccaceae</taxon>
        <taxon>Cereibacter</taxon>
    </lineage>
</organism>
<comment type="function">
    <text evidence="18">Catalyzes the epimerization of the S- and R-forms of NAD(P)HX, a damaged form of NAD(P)H that is a result of enzymatic or heat-dependent hydration. This is a prerequisite for the S-specific NAD(P)H-hydrate dehydratase to allow the repair of both epimers of NAD(P)HX.</text>
</comment>
<dbReference type="GO" id="GO:0052855">
    <property type="term" value="F:ADP-dependent NAD(P)H-hydrate dehydratase activity"/>
    <property type="evidence" value="ECO:0007669"/>
    <property type="project" value="UniProtKB-UniRule"/>
</dbReference>
<comment type="caution">
    <text evidence="18">Lacks conserved residue(s) required for the propagation of feature annotation.</text>
</comment>
<comment type="similarity">
    <text evidence="3 19">In the N-terminal section; belongs to the NnrE/AIBP family.</text>
</comment>
<feature type="domain" description="YjeF N-terminal" evidence="21">
    <location>
        <begin position="10"/>
        <end position="214"/>
    </location>
</feature>
<dbReference type="Pfam" id="PF01256">
    <property type="entry name" value="Carb_kinase"/>
    <property type="match status" value="1"/>
</dbReference>
<comment type="caution">
    <text evidence="22">The sequence shown here is derived from an EMBL/GenBank/DDBJ whole genome shotgun (WGS) entry which is preliminary data.</text>
</comment>
<dbReference type="Pfam" id="PF03853">
    <property type="entry name" value="YjeF_N"/>
    <property type="match status" value="1"/>
</dbReference>
<comment type="catalytic activity">
    <reaction evidence="16 17 19">
        <text>(6S)-NADPHX + ADP = AMP + phosphate + NADPH + H(+)</text>
        <dbReference type="Rhea" id="RHEA:32235"/>
        <dbReference type="ChEBI" id="CHEBI:15378"/>
        <dbReference type="ChEBI" id="CHEBI:43474"/>
        <dbReference type="ChEBI" id="CHEBI:57783"/>
        <dbReference type="ChEBI" id="CHEBI:64076"/>
        <dbReference type="ChEBI" id="CHEBI:456215"/>
        <dbReference type="ChEBI" id="CHEBI:456216"/>
        <dbReference type="EC" id="4.2.1.136"/>
    </reaction>
</comment>
<gene>
    <name evidence="18" type="primary">nnrE</name>
    <name evidence="17" type="synonym">nnrD</name>
    <name evidence="22" type="ORF">LX76_00800</name>
</gene>
<dbReference type="EMBL" id="QKZS01000002">
    <property type="protein sequence ID" value="PZX57259.1"/>
    <property type="molecule type" value="Genomic_DNA"/>
</dbReference>
<evidence type="ECO:0000256" key="10">
    <source>
        <dbReference type="ARBA" id="ARBA00023027"/>
    </source>
</evidence>
<dbReference type="GO" id="GO:0016301">
    <property type="term" value="F:kinase activity"/>
    <property type="evidence" value="ECO:0007669"/>
    <property type="project" value="UniProtKB-KW"/>
</dbReference>
<comment type="function">
    <text evidence="14 19">Bifunctional enzyme that catalyzes the epimerization of the S- and R-forms of NAD(P)HX and the dehydration of the S-form of NAD(P)HX at the expense of ADP, which is converted to AMP. This allows the repair of both epimers of NAD(P)HX, a damaged form of NAD(P)H that is a result of enzymatic or heat-dependent hydration.</text>
</comment>
<evidence type="ECO:0000256" key="18">
    <source>
        <dbReference type="HAMAP-Rule" id="MF_01966"/>
    </source>
</evidence>
<evidence type="ECO:0000256" key="5">
    <source>
        <dbReference type="ARBA" id="ARBA00022723"/>
    </source>
</evidence>
<dbReference type="Proteomes" id="UP000249538">
    <property type="component" value="Unassembled WGS sequence"/>
</dbReference>
<dbReference type="InterPro" id="IPR030677">
    <property type="entry name" value="Nnr"/>
</dbReference>
<comment type="similarity">
    <text evidence="4 19">In the C-terminal section; belongs to the NnrD/CARKD family.</text>
</comment>
<dbReference type="GO" id="GO:0110051">
    <property type="term" value="P:metabolite repair"/>
    <property type="evidence" value="ECO:0007669"/>
    <property type="project" value="TreeGrafter"/>
</dbReference>
<keyword evidence="13" id="KW-0511">Multifunctional enzyme</keyword>
<comment type="function">
    <text evidence="17">Catalyzes the dehydration of the S-form of NAD(P)HX at the expense of ADP, which is converted to AMP. Together with NAD(P)HX epimerase, which catalyzes the epimerization of the S- and R-forms, the enzyme allows the repair of both epimers of NAD(P)HX, a damaged form of NAD(P)H that is a result of enzymatic or heat-dependent hydration.</text>
</comment>
<name>A0A2W7RRU0_9RHOB</name>
<dbReference type="PIRSF" id="PIRSF017184">
    <property type="entry name" value="Nnr"/>
    <property type="match status" value="1"/>
</dbReference>
<dbReference type="GO" id="GO:0046872">
    <property type="term" value="F:metal ion binding"/>
    <property type="evidence" value="ECO:0007669"/>
    <property type="project" value="UniProtKB-UniRule"/>
</dbReference>
<comment type="catalytic activity">
    <reaction evidence="1 18 19">
        <text>(6R)-NADHX = (6S)-NADHX</text>
        <dbReference type="Rhea" id="RHEA:32215"/>
        <dbReference type="ChEBI" id="CHEBI:64074"/>
        <dbReference type="ChEBI" id="CHEBI:64075"/>
        <dbReference type="EC" id="5.1.99.6"/>
    </reaction>
</comment>
<evidence type="ECO:0000256" key="4">
    <source>
        <dbReference type="ARBA" id="ARBA00009524"/>
    </source>
</evidence>
<evidence type="ECO:0000256" key="14">
    <source>
        <dbReference type="ARBA" id="ARBA00025153"/>
    </source>
</evidence>
<evidence type="ECO:0000256" key="17">
    <source>
        <dbReference type="HAMAP-Rule" id="MF_01965"/>
    </source>
</evidence>
<evidence type="ECO:0000259" key="20">
    <source>
        <dbReference type="PROSITE" id="PS51383"/>
    </source>
</evidence>
<evidence type="ECO:0000256" key="6">
    <source>
        <dbReference type="ARBA" id="ARBA00022741"/>
    </source>
</evidence>
<dbReference type="InterPro" id="IPR029056">
    <property type="entry name" value="Ribokinase-like"/>
</dbReference>
<evidence type="ECO:0000256" key="19">
    <source>
        <dbReference type="PIRNR" id="PIRNR017184"/>
    </source>
</evidence>
<dbReference type="GO" id="GO:0046496">
    <property type="term" value="P:nicotinamide nucleotide metabolic process"/>
    <property type="evidence" value="ECO:0007669"/>
    <property type="project" value="UniProtKB-UniRule"/>
</dbReference>
<comment type="catalytic activity">
    <reaction evidence="15 17 19">
        <text>(6S)-NADHX + ADP = AMP + phosphate + NADH + H(+)</text>
        <dbReference type="Rhea" id="RHEA:32223"/>
        <dbReference type="ChEBI" id="CHEBI:15378"/>
        <dbReference type="ChEBI" id="CHEBI:43474"/>
        <dbReference type="ChEBI" id="CHEBI:57945"/>
        <dbReference type="ChEBI" id="CHEBI:64074"/>
        <dbReference type="ChEBI" id="CHEBI:456215"/>
        <dbReference type="ChEBI" id="CHEBI:456216"/>
        <dbReference type="EC" id="4.2.1.136"/>
    </reaction>
</comment>
<feature type="binding site" evidence="17">
    <location>
        <position position="449"/>
    </location>
    <ligand>
        <name>(6S)-NADPHX</name>
        <dbReference type="ChEBI" id="CHEBI:64076"/>
    </ligand>
</feature>
<keyword evidence="9 18" id="KW-0630">Potassium</keyword>
<dbReference type="InterPro" id="IPR004443">
    <property type="entry name" value="YjeF_N_dom"/>
</dbReference>
<evidence type="ECO:0000256" key="11">
    <source>
        <dbReference type="ARBA" id="ARBA00023235"/>
    </source>
</evidence>
<dbReference type="PROSITE" id="PS01050">
    <property type="entry name" value="YJEF_C_2"/>
    <property type="match status" value="1"/>
</dbReference>
<comment type="cofactor">
    <cofactor evidence="18 19">
        <name>K(+)</name>
        <dbReference type="ChEBI" id="CHEBI:29103"/>
    </cofactor>
    <text evidence="18 19">Binds 1 potassium ion per subunit.</text>
</comment>
<feature type="binding site" evidence="17">
    <location>
        <position position="370"/>
    </location>
    <ligand>
        <name>(6S)-NADPHX</name>
        <dbReference type="ChEBI" id="CHEBI:64076"/>
    </ligand>
</feature>
<dbReference type="Gene3D" id="3.40.50.10260">
    <property type="entry name" value="YjeF N-terminal domain"/>
    <property type="match status" value="1"/>
</dbReference>
<dbReference type="CDD" id="cd01171">
    <property type="entry name" value="YXKO-related"/>
    <property type="match status" value="1"/>
</dbReference>
<keyword evidence="6 17" id="KW-0547">Nucleotide-binding</keyword>
<feature type="binding site" evidence="18">
    <location>
        <position position="153"/>
    </location>
    <ligand>
        <name>(6S)-NADPHX</name>
        <dbReference type="ChEBI" id="CHEBI:64076"/>
    </ligand>
</feature>
<dbReference type="SUPFAM" id="SSF53613">
    <property type="entry name" value="Ribokinase-like"/>
    <property type="match status" value="1"/>
</dbReference>
<dbReference type="PANTHER" id="PTHR12592">
    <property type="entry name" value="ATP-DEPENDENT (S)-NAD(P)H-HYDRATE DEHYDRATASE FAMILY MEMBER"/>
    <property type="match status" value="1"/>
</dbReference>
<evidence type="ECO:0000256" key="12">
    <source>
        <dbReference type="ARBA" id="ARBA00023239"/>
    </source>
</evidence>